<name>A0A426Z5R8_ENSVE</name>
<proteinExistence type="predicted"/>
<protein>
    <submittedName>
        <fullName evidence="1">Uncharacterized protein</fullName>
    </submittedName>
</protein>
<evidence type="ECO:0000313" key="2">
    <source>
        <dbReference type="Proteomes" id="UP000287651"/>
    </source>
</evidence>
<dbReference type="Proteomes" id="UP000287651">
    <property type="component" value="Unassembled WGS sequence"/>
</dbReference>
<accession>A0A426Z5R8</accession>
<comment type="caution">
    <text evidence="1">The sequence shown here is derived from an EMBL/GenBank/DDBJ whole genome shotgun (WGS) entry which is preliminary data.</text>
</comment>
<gene>
    <name evidence="1" type="ORF">B296_00016864</name>
</gene>
<dbReference type="EMBL" id="AMZH03008270">
    <property type="protein sequence ID" value="RRT59312.1"/>
    <property type="molecule type" value="Genomic_DNA"/>
</dbReference>
<sequence>MVNLAQVWPTERSNNENPAHSIVRYRRRVGEGLETIRGQHKLPVWDTPPVSVPQALYLVAAKPFSVSDAEKKRSHLIRNEALLRPRRQRVAVERPLQLAPAFFARQRHRLQRRDVAAEPHVVLRHLVAVTPADGVERQQFLRRPVGRIATVVAGRAGAVADAAGLPFGARDHTAADRREPQVKAAEAGEEGPGFVSLGAGELSGGFAFPLLYLALLHRKSLGSWCRSSPSASSLHKEEDSTNHMEIFVHDRNPFPSYGRSSSVASLHSKDHRRSHITVSRSLTTPRTLAKAPSTVCLYVRCDLADISVLSFFGERVGAIPLDLKSTPSETACAVVQHGLIAKQQNQRHGTASILTVAASPATQLLPSPSVATILAVDPPCCSQPQHPLPSPPTPTIAAVAAPLSIPCLLLPCSCSRPALSNRIVTTPVGHTSTTATSSSSSPLRQCGGNGCYLIRMEKMKEVKRPPL</sequence>
<dbReference type="AlphaFoldDB" id="A0A426Z5R8"/>
<organism evidence="1 2">
    <name type="scientific">Ensete ventricosum</name>
    <name type="common">Abyssinian banana</name>
    <name type="synonym">Musa ensete</name>
    <dbReference type="NCBI Taxonomy" id="4639"/>
    <lineage>
        <taxon>Eukaryota</taxon>
        <taxon>Viridiplantae</taxon>
        <taxon>Streptophyta</taxon>
        <taxon>Embryophyta</taxon>
        <taxon>Tracheophyta</taxon>
        <taxon>Spermatophyta</taxon>
        <taxon>Magnoliopsida</taxon>
        <taxon>Liliopsida</taxon>
        <taxon>Zingiberales</taxon>
        <taxon>Musaceae</taxon>
        <taxon>Ensete</taxon>
    </lineage>
</organism>
<reference evidence="1 2" key="1">
    <citation type="journal article" date="2014" name="Agronomy (Basel)">
        <title>A Draft Genome Sequence for Ensete ventricosum, the Drought-Tolerant Tree Against Hunger.</title>
        <authorList>
            <person name="Harrison J."/>
            <person name="Moore K.A."/>
            <person name="Paszkiewicz K."/>
            <person name="Jones T."/>
            <person name="Grant M."/>
            <person name="Ambacheew D."/>
            <person name="Muzemil S."/>
            <person name="Studholme D.J."/>
        </authorList>
    </citation>
    <scope>NUCLEOTIDE SEQUENCE [LARGE SCALE GENOMIC DNA]</scope>
</reference>
<evidence type="ECO:0000313" key="1">
    <source>
        <dbReference type="EMBL" id="RRT59312.1"/>
    </source>
</evidence>